<name>A0AAE9XVF0_9PROT</name>
<evidence type="ECO:0000256" key="1">
    <source>
        <dbReference type="ARBA" id="ARBA00023027"/>
    </source>
</evidence>
<evidence type="ECO:0000313" key="3">
    <source>
        <dbReference type="EMBL" id="WCL54543.1"/>
    </source>
</evidence>
<keyword evidence="4" id="KW-1185">Reference proteome</keyword>
<dbReference type="AlphaFoldDB" id="A0AAE9XVF0"/>
<dbReference type="Gene3D" id="3.40.50.720">
    <property type="entry name" value="NAD(P)-binding Rossmann-like Domain"/>
    <property type="match status" value="1"/>
</dbReference>
<dbReference type="KEGG" id="gso:PH603_02070"/>
<dbReference type="InterPro" id="IPR001509">
    <property type="entry name" value="Epimerase_deHydtase"/>
</dbReference>
<organism evidence="3 4">
    <name type="scientific">Gimibacter soli</name>
    <dbReference type="NCBI Taxonomy" id="3024400"/>
    <lineage>
        <taxon>Bacteria</taxon>
        <taxon>Pseudomonadati</taxon>
        <taxon>Pseudomonadota</taxon>
        <taxon>Alphaproteobacteria</taxon>
        <taxon>Kordiimonadales</taxon>
        <taxon>Temperatibacteraceae</taxon>
        <taxon>Gimibacter</taxon>
    </lineage>
</organism>
<evidence type="ECO:0000313" key="4">
    <source>
        <dbReference type="Proteomes" id="UP001217500"/>
    </source>
</evidence>
<feature type="domain" description="NAD-dependent epimerase/dehydratase" evidence="2">
    <location>
        <begin position="97"/>
        <end position="215"/>
    </location>
</feature>
<reference evidence="3" key="1">
    <citation type="submission" date="2023-01" db="EMBL/GenBank/DDBJ databases">
        <title>The genome sequence of Kordiimonadaceae bacterium 6D33.</title>
        <authorList>
            <person name="Liu Y."/>
        </authorList>
    </citation>
    <scope>NUCLEOTIDE SEQUENCE</scope>
    <source>
        <strain evidence="3">6D33</strain>
    </source>
</reference>
<keyword evidence="1" id="KW-0520">NAD</keyword>
<accession>A0AAE9XVF0</accession>
<dbReference type="RefSeq" id="WP_289504262.1">
    <property type="nucleotide sequence ID" value="NZ_CP116805.1"/>
</dbReference>
<proteinExistence type="predicted"/>
<gene>
    <name evidence="3" type="ORF">PH603_02070</name>
</gene>
<protein>
    <submittedName>
        <fullName evidence="3">SDR family oxidoreductase</fullName>
    </submittedName>
</protein>
<dbReference type="SUPFAM" id="SSF51735">
    <property type="entry name" value="NAD(P)-binding Rossmann-fold domains"/>
    <property type="match status" value="1"/>
</dbReference>
<dbReference type="Proteomes" id="UP001217500">
    <property type="component" value="Chromosome"/>
</dbReference>
<evidence type="ECO:0000259" key="2">
    <source>
        <dbReference type="Pfam" id="PF01370"/>
    </source>
</evidence>
<dbReference type="CDD" id="cd05266">
    <property type="entry name" value="SDR_a4"/>
    <property type="match status" value="1"/>
</dbReference>
<dbReference type="InterPro" id="IPR036291">
    <property type="entry name" value="NAD(P)-bd_dom_sf"/>
</dbReference>
<dbReference type="EMBL" id="CP116805">
    <property type="protein sequence ID" value="WCL54543.1"/>
    <property type="molecule type" value="Genomic_DNA"/>
</dbReference>
<dbReference type="PANTHER" id="PTHR43574">
    <property type="entry name" value="EPIMERASE-RELATED"/>
    <property type="match status" value="1"/>
</dbReference>
<sequence length="293" mass="31278">MTRLPIRLLVIGPGFTGGAILKAARAAGHQVVASWRNPVVRDSLEKAGIETLDLSGDGPLAPDTLEGVTHLLVSVPPGPAGDPVLQRLQPALAKAGGLEWIGYLSSTNVYGDHGGDWVSEDTPTAPSLERGKRRVVAEAAWQAAGAAIGARVDIFRLAGIYGPGRNAIRSLIDGKARRIVKEGQVFSRIHVADIAAAVLLAMQLEGRPGMVFNLADDDPMPPADVIGLAAEALGVTPPPLEAFETAEMSEMARSFYLESKRVRNDRVKEVLGFAFRYPSIRDALPDLIRSEQR</sequence>
<dbReference type="Pfam" id="PF01370">
    <property type="entry name" value="Epimerase"/>
    <property type="match status" value="1"/>
</dbReference>